<dbReference type="CDD" id="cd07377">
    <property type="entry name" value="WHTH_GntR"/>
    <property type="match status" value="1"/>
</dbReference>
<evidence type="ECO:0000313" key="7">
    <source>
        <dbReference type="Proteomes" id="UP000244201"/>
    </source>
</evidence>
<protein>
    <submittedName>
        <fullName evidence="6">GntR family transcriptional regulator</fullName>
    </submittedName>
</protein>
<dbReference type="InterPro" id="IPR000524">
    <property type="entry name" value="Tscrpt_reg_HTH_GntR"/>
</dbReference>
<dbReference type="PANTHER" id="PTHR44846">
    <property type="entry name" value="MANNOSYL-D-GLYCERATE TRANSPORT/METABOLISM SYSTEM REPRESSOR MNGR-RELATED"/>
    <property type="match status" value="1"/>
</dbReference>
<dbReference type="EMBL" id="CP026306">
    <property type="protein sequence ID" value="AVZ78011.1"/>
    <property type="molecule type" value="Genomic_DNA"/>
</dbReference>
<dbReference type="InterPro" id="IPR011663">
    <property type="entry name" value="UTRA"/>
</dbReference>
<dbReference type="KEGG" id="slk:SLUN_38955"/>
<keyword evidence="7" id="KW-1185">Reference proteome</keyword>
<dbReference type="Pfam" id="PF07702">
    <property type="entry name" value="UTRA"/>
    <property type="match status" value="1"/>
</dbReference>
<dbReference type="InterPro" id="IPR036388">
    <property type="entry name" value="WH-like_DNA-bd_sf"/>
</dbReference>
<sequence>MAVPRRFVSCPTRRCLARTTIPVLRSRVNQARRGNTVIAGHHDSISGLWFTGGAERRRSPDMPPKWRDLADALAAQIKSGEYAPGDRLPKIEDLAKEKELSKTTVHSAYKALEAEGLVTSSRGHGTVVRSHVPLSTGAEREERSKLTGSSWRAGERSDSHMAGIVSAPEDVAEALGITAGEPVIRRSRTYRDAHTNAVISHSTSWIPAAFAEELPELLMGRRLSGGTSIDVVTRLTGRPVARRISSMWARITTPADAGPLEIPEDTQDAVIVLTVRIIDISGMTIEYGIDVGGPGRRWTKEDG</sequence>
<dbReference type="SUPFAM" id="SSF46785">
    <property type="entry name" value="Winged helix' DNA-binding domain"/>
    <property type="match status" value="1"/>
</dbReference>
<evidence type="ECO:0000259" key="5">
    <source>
        <dbReference type="PROSITE" id="PS50949"/>
    </source>
</evidence>
<dbReference type="Pfam" id="PF00392">
    <property type="entry name" value="GntR"/>
    <property type="match status" value="1"/>
</dbReference>
<keyword evidence="6" id="KW-0614">Plasmid</keyword>
<dbReference type="InterPro" id="IPR036390">
    <property type="entry name" value="WH_DNA-bd_sf"/>
</dbReference>
<evidence type="ECO:0000256" key="1">
    <source>
        <dbReference type="ARBA" id="ARBA00023015"/>
    </source>
</evidence>
<dbReference type="InterPro" id="IPR028978">
    <property type="entry name" value="Chorismate_lyase_/UTRA_dom_sf"/>
</dbReference>
<dbReference type="SUPFAM" id="SSF64288">
    <property type="entry name" value="Chorismate lyase-like"/>
    <property type="match status" value="1"/>
</dbReference>
<geneLocation type="plasmid" evidence="7">
    <name>pslun2</name>
</geneLocation>
<dbReference type="InterPro" id="IPR050679">
    <property type="entry name" value="Bact_HTH_transcr_reg"/>
</dbReference>
<dbReference type="GO" id="GO:0003700">
    <property type="term" value="F:DNA-binding transcription factor activity"/>
    <property type="evidence" value="ECO:0007669"/>
    <property type="project" value="InterPro"/>
</dbReference>
<name>A0A2R4TFV8_9ACTN</name>
<evidence type="ECO:0000313" key="6">
    <source>
        <dbReference type="EMBL" id="AVZ78011.1"/>
    </source>
</evidence>
<evidence type="ECO:0000256" key="3">
    <source>
        <dbReference type="ARBA" id="ARBA00023163"/>
    </source>
</evidence>
<proteinExistence type="predicted"/>
<dbReference type="Gene3D" id="1.10.10.10">
    <property type="entry name" value="Winged helix-like DNA-binding domain superfamily/Winged helix DNA-binding domain"/>
    <property type="match status" value="1"/>
</dbReference>
<dbReference type="SMART" id="SM00345">
    <property type="entry name" value="HTH_GNTR"/>
    <property type="match status" value="1"/>
</dbReference>
<dbReference type="SMART" id="SM00866">
    <property type="entry name" value="UTRA"/>
    <property type="match status" value="1"/>
</dbReference>
<dbReference type="Proteomes" id="UP000244201">
    <property type="component" value="Plasmid pSLUN2"/>
</dbReference>
<feature type="region of interest" description="Disordered" evidence="4">
    <location>
        <begin position="134"/>
        <end position="158"/>
    </location>
</feature>
<evidence type="ECO:0000256" key="4">
    <source>
        <dbReference type="SAM" id="MobiDB-lite"/>
    </source>
</evidence>
<organism evidence="6 7">
    <name type="scientific">Streptomyces lunaelactis</name>
    <dbReference type="NCBI Taxonomy" id="1535768"/>
    <lineage>
        <taxon>Bacteria</taxon>
        <taxon>Bacillati</taxon>
        <taxon>Actinomycetota</taxon>
        <taxon>Actinomycetes</taxon>
        <taxon>Kitasatosporales</taxon>
        <taxon>Streptomycetaceae</taxon>
        <taxon>Streptomyces</taxon>
    </lineage>
</organism>
<dbReference type="PANTHER" id="PTHR44846:SF17">
    <property type="entry name" value="GNTR-FAMILY TRANSCRIPTIONAL REGULATOR"/>
    <property type="match status" value="1"/>
</dbReference>
<evidence type="ECO:0000256" key="2">
    <source>
        <dbReference type="ARBA" id="ARBA00023125"/>
    </source>
</evidence>
<dbReference type="PROSITE" id="PS50949">
    <property type="entry name" value="HTH_GNTR"/>
    <property type="match status" value="1"/>
</dbReference>
<accession>A0A2R4TFV8</accession>
<dbReference type="GO" id="GO:0003677">
    <property type="term" value="F:DNA binding"/>
    <property type="evidence" value="ECO:0007669"/>
    <property type="project" value="UniProtKB-KW"/>
</dbReference>
<dbReference type="AlphaFoldDB" id="A0A2R4TFV8"/>
<dbReference type="Gene3D" id="3.40.1410.10">
    <property type="entry name" value="Chorismate lyase-like"/>
    <property type="match status" value="1"/>
</dbReference>
<feature type="domain" description="HTH gntR-type" evidence="5">
    <location>
        <begin position="63"/>
        <end position="131"/>
    </location>
</feature>
<gene>
    <name evidence="6" type="ORF">SLUN_38955</name>
</gene>
<keyword evidence="1" id="KW-0805">Transcription regulation</keyword>
<keyword evidence="3" id="KW-0804">Transcription</keyword>
<reference evidence="6 7" key="1">
    <citation type="submission" date="2018-01" db="EMBL/GenBank/DDBJ databases">
        <title>Complete genome sequence of Streptomyces lunaelactis MM109T, a Ferroverdin A producer isolated from cave moonmilk deposits.</title>
        <authorList>
            <person name="Naome A."/>
            <person name="Martinet L."/>
            <person name="Maciejewska M."/>
            <person name="Anderssen S."/>
            <person name="Adam D."/>
            <person name="Tenconi E."/>
            <person name="Deflandre B."/>
            <person name="Arguelles-Arias A."/>
            <person name="Calusinska M."/>
            <person name="Copieters W."/>
            <person name="Karim L."/>
            <person name="Hanikenne M."/>
            <person name="Baurain D."/>
            <person name="van Wezel G."/>
            <person name="Smargiasso N."/>
            <person name="de Pauw E."/>
            <person name="Delfosse P."/>
            <person name="Rigali S."/>
        </authorList>
    </citation>
    <scope>NUCLEOTIDE SEQUENCE [LARGE SCALE GENOMIC DNA]</scope>
    <source>
        <strain evidence="6 7">MM109</strain>
        <plasmid evidence="7">Plasmid pslun2</plasmid>
    </source>
</reference>
<dbReference type="GO" id="GO:0045892">
    <property type="term" value="P:negative regulation of DNA-templated transcription"/>
    <property type="evidence" value="ECO:0007669"/>
    <property type="project" value="TreeGrafter"/>
</dbReference>
<keyword evidence="2" id="KW-0238">DNA-binding</keyword>